<protein>
    <recommendedName>
        <fullName evidence="4">Ester cyclase</fullName>
    </recommendedName>
</protein>
<sequence length="130" mass="14132">MEAFNRRDFEGAAGPMREDATYTDHARGTTAKGPVESIDNLKGWAEAFPDGQATELQFIDGGDHTVCLFHARGTNDGPMGSLPATGRRVDVPFCEILHFDAQGKITSGEMFYDSMSLMVQLGHMQPPPQG</sequence>
<dbReference type="Gene3D" id="3.10.450.50">
    <property type="match status" value="1"/>
</dbReference>
<organism evidence="2 3">
    <name type="scientific">Phytohabitans houttuyneae</name>
    <dbReference type="NCBI Taxonomy" id="1076126"/>
    <lineage>
        <taxon>Bacteria</taxon>
        <taxon>Bacillati</taxon>
        <taxon>Actinomycetota</taxon>
        <taxon>Actinomycetes</taxon>
        <taxon>Micromonosporales</taxon>
        <taxon>Micromonosporaceae</taxon>
    </lineage>
</organism>
<evidence type="ECO:0000313" key="2">
    <source>
        <dbReference type="EMBL" id="GFJ78934.1"/>
    </source>
</evidence>
<keyword evidence="3" id="KW-1185">Reference proteome</keyword>
<accession>A0A6V8K5A4</accession>
<dbReference type="RefSeq" id="WP_173056595.1">
    <property type="nucleotide sequence ID" value="NZ_BAABGO010000001.1"/>
</dbReference>
<dbReference type="GO" id="GO:0030638">
    <property type="term" value="P:polyketide metabolic process"/>
    <property type="evidence" value="ECO:0007669"/>
    <property type="project" value="InterPro"/>
</dbReference>
<reference evidence="2 3" key="1">
    <citation type="submission" date="2020-03" db="EMBL/GenBank/DDBJ databases">
        <title>Whole genome shotgun sequence of Phytohabitans houttuyneae NBRC 108639.</title>
        <authorList>
            <person name="Komaki H."/>
            <person name="Tamura T."/>
        </authorList>
    </citation>
    <scope>NUCLEOTIDE SEQUENCE [LARGE SCALE GENOMIC DNA]</scope>
    <source>
        <strain evidence="2 3">NBRC 108639</strain>
    </source>
</reference>
<evidence type="ECO:0000313" key="3">
    <source>
        <dbReference type="Proteomes" id="UP000482800"/>
    </source>
</evidence>
<dbReference type="InterPro" id="IPR009959">
    <property type="entry name" value="Cyclase_SnoaL-like"/>
</dbReference>
<evidence type="ECO:0000256" key="1">
    <source>
        <dbReference type="SAM" id="MobiDB-lite"/>
    </source>
</evidence>
<dbReference type="AlphaFoldDB" id="A0A6V8K5A4"/>
<dbReference type="PANTHER" id="PTHR38436:SF1">
    <property type="entry name" value="ESTER CYCLASE"/>
    <property type="match status" value="1"/>
</dbReference>
<name>A0A6V8K5A4_9ACTN</name>
<dbReference type="Proteomes" id="UP000482800">
    <property type="component" value="Unassembled WGS sequence"/>
</dbReference>
<dbReference type="PANTHER" id="PTHR38436">
    <property type="entry name" value="POLYKETIDE CYCLASE SNOAL-LIKE DOMAIN"/>
    <property type="match status" value="1"/>
</dbReference>
<dbReference type="EMBL" id="BLPF01000001">
    <property type="protein sequence ID" value="GFJ78934.1"/>
    <property type="molecule type" value="Genomic_DNA"/>
</dbReference>
<reference evidence="2 3" key="2">
    <citation type="submission" date="2020-03" db="EMBL/GenBank/DDBJ databases">
        <authorList>
            <person name="Ichikawa N."/>
            <person name="Kimura A."/>
            <person name="Kitahashi Y."/>
            <person name="Uohara A."/>
        </authorList>
    </citation>
    <scope>NUCLEOTIDE SEQUENCE [LARGE SCALE GENOMIC DNA]</scope>
    <source>
        <strain evidence="2 3">NBRC 108639</strain>
    </source>
</reference>
<dbReference type="InterPro" id="IPR032710">
    <property type="entry name" value="NTF2-like_dom_sf"/>
</dbReference>
<dbReference type="SUPFAM" id="SSF54427">
    <property type="entry name" value="NTF2-like"/>
    <property type="match status" value="1"/>
</dbReference>
<comment type="caution">
    <text evidence="2">The sequence shown here is derived from an EMBL/GenBank/DDBJ whole genome shotgun (WGS) entry which is preliminary data.</text>
</comment>
<proteinExistence type="predicted"/>
<feature type="region of interest" description="Disordered" evidence="1">
    <location>
        <begin position="1"/>
        <end position="34"/>
    </location>
</feature>
<dbReference type="Pfam" id="PF07366">
    <property type="entry name" value="SnoaL"/>
    <property type="match status" value="1"/>
</dbReference>
<feature type="compositionally biased region" description="Basic and acidic residues" evidence="1">
    <location>
        <begin position="1"/>
        <end position="27"/>
    </location>
</feature>
<gene>
    <name evidence="2" type="ORF">Phou_031140</name>
</gene>
<evidence type="ECO:0008006" key="4">
    <source>
        <dbReference type="Google" id="ProtNLM"/>
    </source>
</evidence>